<protein>
    <submittedName>
        <fullName evidence="3">Acetophenone carboxylase gamma subunit</fullName>
    </submittedName>
</protein>
<dbReference type="PANTHER" id="PTHR11365:SF23">
    <property type="entry name" value="HYPOTHETICAL 5-OXOPROLINASE (EUROFUNG)-RELATED"/>
    <property type="match status" value="1"/>
</dbReference>
<evidence type="ECO:0000313" key="3">
    <source>
        <dbReference type="EMBL" id="GJD65720.1"/>
    </source>
</evidence>
<evidence type="ECO:0000259" key="1">
    <source>
        <dbReference type="Pfam" id="PF01968"/>
    </source>
</evidence>
<gene>
    <name evidence="3" type="primary">apc3_6</name>
    <name evidence="3" type="ORF">MPEAHAMD_5915</name>
</gene>
<sequence length="683" mass="70291">MPSSESQLAVAVDIGGTFTDIALHDPRSGLVWRAKTPSVPGDPSRAFMTGVGLALEEAGFPASHLGRVLHGTTVATNMILEDKGARAALVTTAGFRHVLAIGRQDIPRRANLYSWVKPARPVPASRVFEVRERIGPGGAVLEDLDEASVRAAAAACRAADVEAVAVCLLHAFANPDHERRVAAILREELPGLAVTASTDVLPVVREYERSLATVLNAVVMPGVSTYVSRLQGRLGEAGIAAPLLLMQSNGGVAGAATIRRAPALTALSGPAAGVVGAREVAASCGIQDIITVDLGGTSADICLIKDGRIGLTQAGHVGEWPLPLPMVDMVTIGAGGGSIARVAGGTLTVGPQSAGADPGPAAYGRGGREATVTDAHVVLGHLPEKLLGGRMALDLAAAREVVATTVAEPLGLSLEAAARGILAIADNHMVGALRVVSVERGHDPRDFTLVPFGGAGPLHGCALADLLGIRRVLVPPAPGVLCADGLLAADLKAEFSRTLPRAGRIDVAVAEAILAELGEQAEDWLAAEGVAEVDRRQVRVALLRYHGQGGELVVPWSGGAEDVQAAFAAAHDALYGFSLDAPIELVTLRVEATGRMPPAPRETLPPGSGIVPRGELTVHLETGPASVPLLDRALFGAGDRFAGPAVVAQLDATTLVPPGWHGEVHASGALLLTRTDEPRETRT</sequence>
<dbReference type="InterPro" id="IPR043129">
    <property type="entry name" value="ATPase_NBD"/>
</dbReference>
<feature type="domain" description="Hydantoinase A/oxoprolinase" evidence="1">
    <location>
        <begin position="210"/>
        <end position="494"/>
    </location>
</feature>
<reference evidence="3" key="1">
    <citation type="journal article" date="2016" name="Front. Microbiol.">
        <title>Genome Sequence of the Piezophilic, Mesophilic Sulfate-Reducing Bacterium Desulfovibrio indicus J2T.</title>
        <authorList>
            <person name="Cao J."/>
            <person name="Maignien L."/>
            <person name="Shao Z."/>
            <person name="Alain K."/>
            <person name="Jebbar M."/>
        </authorList>
    </citation>
    <scope>NUCLEOTIDE SEQUENCE</scope>
    <source>
        <strain evidence="3">JCM 32048</strain>
    </source>
</reference>
<dbReference type="EMBL" id="BPQJ01000046">
    <property type="protein sequence ID" value="GJD65720.1"/>
    <property type="molecule type" value="Genomic_DNA"/>
</dbReference>
<accession>A0AA37HGX4</accession>
<dbReference type="GO" id="GO:0017168">
    <property type="term" value="F:5-oxoprolinase (ATP-hydrolyzing) activity"/>
    <property type="evidence" value="ECO:0007669"/>
    <property type="project" value="TreeGrafter"/>
</dbReference>
<dbReference type="InterPro" id="IPR002821">
    <property type="entry name" value="Hydantoinase_A"/>
</dbReference>
<reference evidence="3" key="2">
    <citation type="submission" date="2021-08" db="EMBL/GenBank/DDBJ databases">
        <authorList>
            <person name="Tani A."/>
            <person name="Ola A."/>
            <person name="Ogura Y."/>
            <person name="Katsura K."/>
            <person name="Hayashi T."/>
        </authorList>
    </citation>
    <scope>NUCLEOTIDE SEQUENCE</scope>
    <source>
        <strain evidence="3">JCM 32048</strain>
    </source>
</reference>
<dbReference type="PANTHER" id="PTHR11365">
    <property type="entry name" value="5-OXOPROLINASE RELATED"/>
    <property type="match status" value="1"/>
</dbReference>
<name>A0AA37HGX4_9HYPH</name>
<feature type="domain" description="Hydantoinase/oxoprolinase N-terminal" evidence="2">
    <location>
        <begin position="10"/>
        <end position="188"/>
    </location>
</feature>
<dbReference type="RefSeq" id="WP_238193091.1">
    <property type="nucleotide sequence ID" value="NZ_BPQJ01000046.1"/>
</dbReference>
<dbReference type="Pfam" id="PF05378">
    <property type="entry name" value="Hydant_A_N"/>
    <property type="match status" value="1"/>
</dbReference>
<comment type="caution">
    <text evidence="3">The sequence shown here is derived from an EMBL/GenBank/DDBJ whole genome shotgun (WGS) entry which is preliminary data.</text>
</comment>
<proteinExistence type="predicted"/>
<dbReference type="Pfam" id="PF01968">
    <property type="entry name" value="Hydantoinase_A"/>
    <property type="match status" value="1"/>
</dbReference>
<evidence type="ECO:0000313" key="4">
    <source>
        <dbReference type="Proteomes" id="UP001055286"/>
    </source>
</evidence>
<evidence type="ECO:0000259" key="2">
    <source>
        <dbReference type="Pfam" id="PF05378"/>
    </source>
</evidence>
<dbReference type="SUPFAM" id="SSF53067">
    <property type="entry name" value="Actin-like ATPase domain"/>
    <property type="match status" value="1"/>
</dbReference>
<organism evidence="3 4">
    <name type="scientific">Methylobacterium frigidaeris</name>
    <dbReference type="NCBI Taxonomy" id="2038277"/>
    <lineage>
        <taxon>Bacteria</taxon>
        <taxon>Pseudomonadati</taxon>
        <taxon>Pseudomonadota</taxon>
        <taxon>Alphaproteobacteria</taxon>
        <taxon>Hyphomicrobiales</taxon>
        <taxon>Methylobacteriaceae</taxon>
        <taxon>Methylobacterium</taxon>
    </lineage>
</organism>
<dbReference type="InterPro" id="IPR045079">
    <property type="entry name" value="Oxoprolinase-like"/>
</dbReference>
<keyword evidence="4" id="KW-1185">Reference proteome</keyword>
<dbReference type="Proteomes" id="UP001055286">
    <property type="component" value="Unassembled WGS sequence"/>
</dbReference>
<dbReference type="GO" id="GO:0006749">
    <property type="term" value="P:glutathione metabolic process"/>
    <property type="evidence" value="ECO:0007669"/>
    <property type="project" value="TreeGrafter"/>
</dbReference>
<dbReference type="InterPro" id="IPR008040">
    <property type="entry name" value="Hydant_A_N"/>
</dbReference>
<dbReference type="GO" id="GO:0005829">
    <property type="term" value="C:cytosol"/>
    <property type="evidence" value="ECO:0007669"/>
    <property type="project" value="TreeGrafter"/>
</dbReference>
<dbReference type="AlphaFoldDB" id="A0AA37HGX4"/>